<keyword evidence="2" id="KW-1185">Reference proteome</keyword>
<dbReference type="EMBL" id="BOOB01000001">
    <property type="protein sequence ID" value="GIH29874.1"/>
    <property type="molecule type" value="Genomic_DNA"/>
</dbReference>
<name>A0ABQ4F4Z4_9ACTN</name>
<dbReference type="RefSeq" id="WP_204283186.1">
    <property type="nucleotide sequence ID" value="NZ_BAABEJ010000001.1"/>
</dbReference>
<organism evidence="1 2">
    <name type="scientific">Microbispora amethystogenes</name>
    <dbReference type="NCBI Taxonomy" id="1427754"/>
    <lineage>
        <taxon>Bacteria</taxon>
        <taxon>Bacillati</taxon>
        <taxon>Actinomycetota</taxon>
        <taxon>Actinomycetes</taxon>
        <taxon>Streptosporangiales</taxon>
        <taxon>Streptosporangiaceae</taxon>
        <taxon>Microbispora</taxon>
    </lineage>
</organism>
<accession>A0ABQ4F4Z4</accession>
<sequence>MAQSNIVTHYQQFFQSHEWLTSALSWTVVATPDHSVPSIQVVASNLTGGGRPEIADEMQIRETDLYPMDALFVGKSDMSVALLERNGLYARTPEVLIWLSEGARVWNISWHVNGGEHLIYAANGEILAQVPRLDPQLIFGPAPHVISYEIEPLNEAVRIDTPATTPAEALLRRATAMAIIEQSTGARLDSEWVSHPHPAILIDPPIAYPLEPLGFGHLDPNLDSRLRSAPEAVRHEVLLLVARELSDRYSLTSEHIAASIEAVGHGVSLEWQQREELLDFQMELDEGWRPLLEKEGTSSFDRIRTAACVAVRQALLEASRNADNFSALTYAQRALGAEWPLFRASIAERVESSS</sequence>
<reference evidence="1 2" key="1">
    <citation type="submission" date="2021-01" db="EMBL/GenBank/DDBJ databases">
        <title>Whole genome shotgun sequence of Microbispora amethystogenes NBRC 101907.</title>
        <authorList>
            <person name="Komaki H."/>
            <person name="Tamura T."/>
        </authorList>
    </citation>
    <scope>NUCLEOTIDE SEQUENCE [LARGE SCALE GENOMIC DNA]</scope>
    <source>
        <strain evidence="1 2">NBRC 101907</strain>
    </source>
</reference>
<comment type="caution">
    <text evidence="1">The sequence shown here is derived from an EMBL/GenBank/DDBJ whole genome shotgun (WGS) entry which is preliminary data.</text>
</comment>
<dbReference type="Proteomes" id="UP000651728">
    <property type="component" value="Unassembled WGS sequence"/>
</dbReference>
<evidence type="ECO:0000313" key="2">
    <source>
        <dbReference type="Proteomes" id="UP000651728"/>
    </source>
</evidence>
<gene>
    <name evidence="1" type="ORF">Mam01_00380</name>
</gene>
<proteinExistence type="predicted"/>
<protein>
    <submittedName>
        <fullName evidence="1">Uncharacterized protein</fullName>
    </submittedName>
</protein>
<evidence type="ECO:0000313" key="1">
    <source>
        <dbReference type="EMBL" id="GIH29874.1"/>
    </source>
</evidence>